<accession>A0A9P5Y6V4</accession>
<comment type="caution">
    <text evidence="4">The sequence shown here is derived from an EMBL/GenBank/DDBJ whole genome shotgun (WGS) entry which is preliminary data.</text>
</comment>
<keyword evidence="2" id="KW-0732">Signal</keyword>
<sequence>MQFFQLITHFIYGTLALWQTLIQGKPNIHNVLTQETDEFIEKVIADWNSPGGIAVAFVRKDDQGRWNIETKGYGRANLGGAKITENTLFAIGSNSKLFTALAVGLLIHNETLSPRLSWNTKVASVIPSWELMDPIATKQATILDIMSHRTGLPRHDFSVKSFDNITDVIKKLKFHRPSAEFRDVWQYNNHMYTILSYLPSVSLQHVTPLERYVKEHILVPLGMYSTTYSRDGLNATGQFVEGTIRQGVNISENPFGNGTVRSIPFDWLDSWGEVGDLYSGAGGVFSTAADIAIWLQTLLLGGINPSTNRSVIPVDVIEKVSAGVTVENGKSAFPELSPTVYGGGQARGTYRGYEIIEHNGLVAGFNTLIARLPFPNLGVAVLSNDHTYGGFITEIIKYRLLDEALGLKRVDWNGRYKAGIKAPNEVKRPIDPSPPPVDFSALAGTYNNHSYGKIELCLVSNNTSLSGACQALLSKAPRVLPGGVELEIPTFLGEFNGMGMMYISISHFDGSLFNVTGLNSIATRDQAEPYWVFKYPTPSNIYAEFAVDDPDFGFGLTGIWGPGRGVLSPRGDTVRERAEVWFDKIL</sequence>
<feature type="signal peptide" evidence="2">
    <location>
        <begin position="1"/>
        <end position="24"/>
    </location>
</feature>
<dbReference type="SUPFAM" id="SSF56601">
    <property type="entry name" value="beta-lactamase/transpeptidase-like"/>
    <property type="match status" value="1"/>
</dbReference>
<proteinExistence type="inferred from homology"/>
<evidence type="ECO:0000256" key="2">
    <source>
        <dbReference type="SAM" id="SignalP"/>
    </source>
</evidence>
<evidence type="ECO:0000313" key="4">
    <source>
        <dbReference type="EMBL" id="KAF9463774.1"/>
    </source>
</evidence>
<feature type="domain" description="Beta-lactamase-related" evidence="3">
    <location>
        <begin position="67"/>
        <end position="387"/>
    </location>
</feature>
<name>A0A9P5Y6V4_9AGAR</name>
<dbReference type="InterPro" id="IPR001466">
    <property type="entry name" value="Beta-lactam-related"/>
</dbReference>
<evidence type="ECO:0000259" key="3">
    <source>
        <dbReference type="Pfam" id="PF00144"/>
    </source>
</evidence>
<dbReference type="OrthoDB" id="5946976at2759"/>
<reference evidence="4" key="1">
    <citation type="submission" date="2020-11" db="EMBL/GenBank/DDBJ databases">
        <authorList>
            <consortium name="DOE Joint Genome Institute"/>
            <person name="Ahrendt S."/>
            <person name="Riley R."/>
            <person name="Andreopoulos W."/>
            <person name="Labutti K."/>
            <person name="Pangilinan J."/>
            <person name="Ruiz-Duenas F.J."/>
            <person name="Barrasa J.M."/>
            <person name="Sanchez-Garcia M."/>
            <person name="Camarero S."/>
            <person name="Miyauchi S."/>
            <person name="Serrano A."/>
            <person name="Linde D."/>
            <person name="Babiker R."/>
            <person name="Drula E."/>
            <person name="Ayuso-Fernandez I."/>
            <person name="Pacheco R."/>
            <person name="Padilla G."/>
            <person name="Ferreira P."/>
            <person name="Barriuso J."/>
            <person name="Kellner H."/>
            <person name="Castanera R."/>
            <person name="Alfaro M."/>
            <person name="Ramirez L."/>
            <person name="Pisabarro A.G."/>
            <person name="Kuo A."/>
            <person name="Tritt A."/>
            <person name="Lipzen A."/>
            <person name="He G."/>
            <person name="Yan M."/>
            <person name="Ng V."/>
            <person name="Cullen D."/>
            <person name="Martin F."/>
            <person name="Rosso M.-N."/>
            <person name="Henrissat B."/>
            <person name="Hibbett D."/>
            <person name="Martinez A.T."/>
            <person name="Grigoriev I.V."/>
        </authorList>
    </citation>
    <scope>NUCLEOTIDE SEQUENCE</scope>
    <source>
        <strain evidence="4">CBS 247.69</strain>
    </source>
</reference>
<feature type="chain" id="PRO_5040508685" evidence="2">
    <location>
        <begin position="25"/>
        <end position="586"/>
    </location>
</feature>
<dbReference type="EMBL" id="MU150259">
    <property type="protein sequence ID" value="KAF9463774.1"/>
    <property type="molecule type" value="Genomic_DNA"/>
</dbReference>
<protein>
    <submittedName>
        <fullName evidence="4">Beta-lactamase/transpeptidase-like protein</fullName>
    </submittedName>
</protein>
<dbReference type="PANTHER" id="PTHR46825:SF15">
    <property type="entry name" value="BETA-LACTAMASE-RELATED DOMAIN-CONTAINING PROTEIN"/>
    <property type="match status" value="1"/>
</dbReference>
<dbReference type="InterPro" id="IPR012338">
    <property type="entry name" value="Beta-lactam/transpept-like"/>
</dbReference>
<evidence type="ECO:0000256" key="1">
    <source>
        <dbReference type="ARBA" id="ARBA00038215"/>
    </source>
</evidence>
<organism evidence="4 5">
    <name type="scientific">Collybia nuda</name>
    <dbReference type="NCBI Taxonomy" id="64659"/>
    <lineage>
        <taxon>Eukaryota</taxon>
        <taxon>Fungi</taxon>
        <taxon>Dikarya</taxon>
        <taxon>Basidiomycota</taxon>
        <taxon>Agaricomycotina</taxon>
        <taxon>Agaricomycetes</taxon>
        <taxon>Agaricomycetidae</taxon>
        <taxon>Agaricales</taxon>
        <taxon>Tricholomatineae</taxon>
        <taxon>Clitocybaceae</taxon>
        <taxon>Collybia</taxon>
    </lineage>
</organism>
<dbReference type="PANTHER" id="PTHR46825">
    <property type="entry name" value="D-ALANYL-D-ALANINE-CARBOXYPEPTIDASE/ENDOPEPTIDASE AMPH"/>
    <property type="match status" value="1"/>
</dbReference>
<dbReference type="Gene3D" id="3.40.710.10">
    <property type="entry name" value="DD-peptidase/beta-lactamase superfamily"/>
    <property type="match status" value="1"/>
</dbReference>
<dbReference type="AlphaFoldDB" id="A0A9P5Y6V4"/>
<evidence type="ECO:0000313" key="5">
    <source>
        <dbReference type="Proteomes" id="UP000807353"/>
    </source>
</evidence>
<dbReference type="Pfam" id="PF00144">
    <property type="entry name" value="Beta-lactamase"/>
    <property type="match status" value="1"/>
</dbReference>
<dbReference type="InterPro" id="IPR050491">
    <property type="entry name" value="AmpC-like"/>
</dbReference>
<comment type="similarity">
    <text evidence="1">Belongs to the peptidase S12 family.</text>
</comment>
<dbReference type="Proteomes" id="UP000807353">
    <property type="component" value="Unassembled WGS sequence"/>
</dbReference>
<gene>
    <name evidence="4" type="ORF">BDZ94DRAFT_1258015</name>
</gene>
<keyword evidence="5" id="KW-1185">Reference proteome</keyword>